<dbReference type="AlphaFoldDB" id="A0A2A8CYW1"/>
<dbReference type="Gene3D" id="2.60.130.10">
    <property type="entry name" value="Aromatic compound dioxygenase"/>
    <property type="match status" value="1"/>
</dbReference>
<dbReference type="GO" id="GO:0005506">
    <property type="term" value="F:iron ion binding"/>
    <property type="evidence" value="ECO:0007669"/>
    <property type="project" value="InterPro"/>
</dbReference>
<protein>
    <submittedName>
        <fullName evidence="2">Uncharacterized protein</fullName>
    </submittedName>
</protein>
<evidence type="ECO:0000313" key="3">
    <source>
        <dbReference type="Proteomes" id="UP000220102"/>
    </source>
</evidence>
<dbReference type="OrthoDB" id="9770889at2"/>
<proteinExistence type="predicted"/>
<dbReference type="EMBL" id="PDEQ01000003">
    <property type="protein sequence ID" value="PEN13804.1"/>
    <property type="molecule type" value="Genomic_DNA"/>
</dbReference>
<dbReference type="InterPro" id="IPR015889">
    <property type="entry name" value="Intradiol_dOase_core"/>
</dbReference>
<accession>A0A2A8CYW1</accession>
<evidence type="ECO:0000256" key="1">
    <source>
        <dbReference type="SAM" id="SignalP"/>
    </source>
</evidence>
<reference evidence="2 3" key="1">
    <citation type="submission" date="2017-10" db="EMBL/GenBank/DDBJ databases">
        <title>Draft genome of Longibacter Salinarum.</title>
        <authorList>
            <person name="Goh K.M."/>
            <person name="Shamsir M.S."/>
            <person name="Lim S.W."/>
        </authorList>
    </citation>
    <scope>NUCLEOTIDE SEQUENCE [LARGE SCALE GENOMIC DNA]</scope>
    <source>
        <strain evidence="2 3">KCTC 52045</strain>
    </source>
</reference>
<keyword evidence="1" id="KW-0732">Signal</keyword>
<keyword evidence="3" id="KW-1185">Reference proteome</keyword>
<feature type="signal peptide" evidence="1">
    <location>
        <begin position="1"/>
        <end position="20"/>
    </location>
</feature>
<evidence type="ECO:0000313" key="2">
    <source>
        <dbReference type="EMBL" id="PEN13804.1"/>
    </source>
</evidence>
<feature type="chain" id="PRO_5013219067" evidence="1">
    <location>
        <begin position="21"/>
        <end position="266"/>
    </location>
</feature>
<name>A0A2A8CYW1_9BACT</name>
<sequence length="266" mass="28573">MVYPLRLILFTVISAIVATAHIPTASAEHSVRVDTAGVPTTVTVRVLSNDAKLLQDPVGGARIEIRHAETGDVLAEGVQTGDSGSTDKIMREPHTRGETIYDVEGAASFQTTLSLNGPTPVVVHAEGPLDYPESMQSASASVTLIPGQDIEGDGLILTLHGYIVEMLSPTENEETADGEMTVRARVRMLCGCPTEPDGLWDANRYDIRAKLIGSKGEVIDEVPMTFTGTTNEYEATVEVPDRGAERIRVTVSDAERVNFGVAEREI</sequence>
<organism evidence="2 3">
    <name type="scientific">Longibacter salinarum</name>
    <dbReference type="NCBI Taxonomy" id="1850348"/>
    <lineage>
        <taxon>Bacteria</taxon>
        <taxon>Pseudomonadati</taxon>
        <taxon>Rhodothermota</taxon>
        <taxon>Rhodothermia</taxon>
        <taxon>Rhodothermales</taxon>
        <taxon>Salisaetaceae</taxon>
        <taxon>Longibacter</taxon>
    </lineage>
</organism>
<comment type="caution">
    <text evidence="2">The sequence shown here is derived from an EMBL/GenBank/DDBJ whole genome shotgun (WGS) entry which is preliminary data.</text>
</comment>
<dbReference type="GO" id="GO:0016702">
    <property type="term" value="F:oxidoreductase activity, acting on single donors with incorporation of molecular oxygen, incorporation of two atoms of oxygen"/>
    <property type="evidence" value="ECO:0007669"/>
    <property type="project" value="InterPro"/>
</dbReference>
<gene>
    <name evidence="2" type="ORF">CRI94_06975</name>
</gene>
<dbReference type="Proteomes" id="UP000220102">
    <property type="component" value="Unassembled WGS sequence"/>
</dbReference>
<dbReference type="RefSeq" id="WP_098074967.1">
    <property type="nucleotide sequence ID" value="NZ_PDEQ01000003.1"/>
</dbReference>